<evidence type="ECO:0000256" key="1">
    <source>
        <dbReference type="ARBA" id="ARBA00004651"/>
    </source>
</evidence>
<comment type="similarity">
    <text evidence="2">Belongs to the EamA transporter family.</text>
</comment>
<feature type="transmembrane region" description="Helical" evidence="7">
    <location>
        <begin position="273"/>
        <end position="291"/>
    </location>
</feature>
<evidence type="ECO:0000256" key="3">
    <source>
        <dbReference type="ARBA" id="ARBA00022475"/>
    </source>
</evidence>
<dbReference type="Pfam" id="PF00892">
    <property type="entry name" value="EamA"/>
    <property type="match status" value="2"/>
</dbReference>
<dbReference type="InterPro" id="IPR037185">
    <property type="entry name" value="EmrE-like"/>
</dbReference>
<feature type="transmembrane region" description="Helical" evidence="7">
    <location>
        <begin position="96"/>
        <end position="120"/>
    </location>
</feature>
<evidence type="ECO:0000313" key="9">
    <source>
        <dbReference type="EMBL" id="RDB73290.1"/>
    </source>
</evidence>
<dbReference type="SUPFAM" id="SSF103481">
    <property type="entry name" value="Multidrug resistance efflux transporter EmrE"/>
    <property type="match status" value="2"/>
</dbReference>
<feature type="transmembrane region" description="Helical" evidence="7">
    <location>
        <begin position="220"/>
        <end position="239"/>
    </location>
</feature>
<feature type="transmembrane region" description="Helical" evidence="7">
    <location>
        <begin position="127"/>
        <end position="145"/>
    </location>
</feature>
<dbReference type="AlphaFoldDB" id="A0A369MMV8"/>
<evidence type="ECO:0000256" key="6">
    <source>
        <dbReference type="ARBA" id="ARBA00023136"/>
    </source>
</evidence>
<keyword evidence="6 7" id="KW-0472">Membrane</keyword>
<evidence type="ECO:0000256" key="4">
    <source>
        <dbReference type="ARBA" id="ARBA00022692"/>
    </source>
</evidence>
<dbReference type="InterPro" id="IPR051258">
    <property type="entry name" value="Diverse_Substrate_Transporter"/>
</dbReference>
<comment type="caution">
    <text evidence="9">The sequence shown here is derived from an EMBL/GenBank/DDBJ whole genome shotgun (WGS) entry which is preliminary data.</text>
</comment>
<accession>A0A369MMV8</accession>
<organism evidence="9 10">
    <name type="scientific">Eggerthella lenta</name>
    <name type="common">Eubacterium lentum</name>
    <dbReference type="NCBI Taxonomy" id="84112"/>
    <lineage>
        <taxon>Bacteria</taxon>
        <taxon>Bacillati</taxon>
        <taxon>Actinomycetota</taxon>
        <taxon>Coriobacteriia</taxon>
        <taxon>Eggerthellales</taxon>
        <taxon>Eggerthellaceae</taxon>
        <taxon>Eggerthella</taxon>
    </lineage>
</organism>
<feature type="transmembrane region" description="Helical" evidence="7">
    <location>
        <begin position="69"/>
        <end position="90"/>
    </location>
</feature>
<dbReference type="Proteomes" id="UP000253970">
    <property type="component" value="Unassembled WGS sequence"/>
</dbReference>
<sequence>MEKNTLRYSGIVFLAGASYGAQATTVKITYAAGFTWTQVVASQALFAALLFAVALLVQRARGKRLVPLSLKQTIALLALGLNTCIGTVLYNYALTLLPVSVAITLLFQFTWMGIVVQLVVMRRRPRAAEVAAAAVILGGTLMASGMFSESVGALDPVGIACGLLSAVSCTFFMFFSSRVGRGMPSVQRGLVVCLGACALGFALCPDYFASGVLQDGIWKFGLVLGLCALFVPVALFGIATPHLTPGLAAIMASSELPCGIALSTLVLGEPVEALQVAGVVAILAGIVISQLPHLGRRSDIGEGRGTGCRARRLAAAARRVGREAPRR</sequence>
<evidence type="ECO:0000259" key="8">
    <source>
        <dbReference type="Pfam" id="PF00892"/>
    </source>
</evidence>
<feature type="transmembrane region" description="Helical" evidence="7">
    <location>
        <begin position="246"/>
        <end position="267"/>
    </location>
</feature>
<name>A0A369MMV8_EGGLN</name>
<evidence type="ECO:0000256" key="5">
    <source>
        <dbReference type="ARBA" id="ARBA00022989"/>
    </source>
</evidence>
<dbReference type="GO" id="GO:0005886">
    <property type="term" value="C:plasma membrane"/>
    <property type="evidence" value="ECO:0007669"/>
    <property type="project" value="UniProtKB-SubCell"/>
</dbReference>
<dbReference type="EMBL" id="PPTU01000001">
    <property type="protein sequence ID" value="RDB73290.1"/>
    <property type="molecule type" value="Genomic_DNA"/>
</dbReference>
<feature type="domain" description="EamA" evidence="8">
    <location>
        <begin position="158"/>
        <end position="288"/>
    </location>
</feature>
<keyword evidence="5 7" id="KW-1133">Transmembrane helix</keyword>
<feature type="transmembrane region" description="Helical" evidence="7">
    <location>
        <begin position="39"/>
        <end position="57"/>
    </location>
</feature>
<feature type="transmembrane region" description="Helical" evidence="7">
    <location>
        <begin position="189"/>
        <end position="208"/>
    </location>
</feature>
<dbReference type="InterPro" id="IPR000620">
    <property type="entry name" value="EamA_dom"/>
</dbReference>
<dbReference type="PANTHER" id="PTHR42920">
    <property type="entry name" value="OS03G0707200 PROTEIN-RELATED"/>
    <property type="match status" value="1"/>
</dbReference>
<evidence type="ECO:0000313" key="10">
    <source>
        <dbReference type="Proteomes" id="UP000253970"/>
    </source>
</evidence>
<keyword evidence="3" id="KW-1003">Cell membrane</keyword>
<reference evidence="9 10" key="1">
    <citation type="journal article" date="2018" name="Elife">
        <title>Discovery and characterization of a prevalent human gut bacterial enzyme sufficient for the inactivation of a family of plant toxins.</title>
        <authorList>
            <person name="Koppel N."/>
            <person name="Bisanz J.E."/>
            <person name="Pandelia M.E."/>
            <person name="Turnbaugh P.J."/>
            <person name="Balskus E.P."/>
        </authorList>
    </citation>
    <scope>NUCLEOTIDE SEQUENCE [LARGE SCALE GENOMIC DNA]</scope>
    <source>
        <strain evidence="9 10">W1 BHI 6</strain>
    </source>
</reference>
<keyword evidence="4 7" id="KW-0812">Transmembrane</keyword>
<dbReference type="RefSeq" id="WP_114532247.1">
    <property type="nucleotide sequence ID" value="NZ_JAQDVM010000002.1"/>
</dbReference>
<gene>
    <name evidence="9" type="ORF">C1875_00065</name>
</gene>
<feature type="domain" description="EamA" evidence="8">
    <location>
        <begin position="12"/>
        <end position="144"/>
    </location>
</feature>
<feature type="transmembrane region" description="Helical" evidence="7">
    <location>
        <begin position="157"/>
        <end position="177"/>
    </location>
</feature>
<evidence type="ECO:0000256" key="2">
    <source>
        <dbReference type="ARBA" id="ARBA00007362"/>
    </source>
</evidence>
<comment type="subcellular location">
    <subcellularLocation>
        <location evidence="1">Cell membrane</location>
        <topology evidence="1">Multi-pass membrane protein</topology>
    </subcellularLocation>
</comment>
<evidence type="ECO:0000256" key="7">
    <source>
        <dbReference type="SAM" id="Phobius"/>
    </source>
</evidence>
<protein>
    <submittedName>
        <fullName evidence="9">EamA/RhaT family transporter</fullName>
    </submittedName>
</protein>
<dbReference type="PANTHER" id="PTHR42920:SF5">
    <property type="entry name" value="EAMA DOMAIN-CONTAINING PROTEIN"/>
    <property type="match status" value="1"/>
</dbReference>
<proteinExistence type="inferred from homology"/>